<feature type="region of interest" description="Disordered" evidence="7">
    <location>
        <begin position="1284"/>
        <end position="1307"/>
    </location>
</feature>
<feature type="compositionally biased region" description="Polar residues" evidence="7">
    <location>
        <begin position="719"/>
        <end position="739"/>
    </location>
</feature>
<comment type="caution">
    <text evidence="10">The sequence shown here is derived from an EMBL/GenBank/DDBJ whole genome shotgun (WGS) entry which is preliminary data.</text>
</comment>
<evidence type="ECO:0000256" key="4">
    <source>
        <dbReference type="ARBA" id="ARBA00022833"/>
    </source>
</evidence>
<name>A0A9P3M1K8_9FUNG</name>
<feature type="compositionally biased region" description="Basic and acidic residues" evidence="7">
    <location>
        <begin position="650"/>
        <end position="666"/>
    </location>
</feature>
<feature type="region of interest" description="Disordered" evidence="7">
    <location>
        <begin position="912"/>
        <end position="966"/>
    </location>
</feature>
<proteinExistence type="predicted"/>
<dbReference type="PANTHER" id="PTHR23180">
    <property type="entry name" value="CENTAURIN/ARF"/>
    <property type="match status" value="1"/>
</dbReference>
<feature type="domain" description="PH" evidence="8">
    <location>
        <begin position="430"/>
        <end position="557"/>
    </location>
</feature>
<dbReference type="EMBL" id="BQFW01000015">
    <property type="protein sequence ID" value="GJJ78686.1"/>
    <property type="molecule type" value="Genomic_DNA"/>
</dbReference>
<protein>
    <recommendedName>
        <fullName evidence="12">PH domain-containing protein</fullName>
    </recommendedName>
</protein>
<dbReference type="Gene3D" id="1.20.1270.60">
    <property type="entry name" value="Arfaptin homology (AH) domain/BAR domain"/>
    <property type="match status" value="1"/>
</dbReference>
<dbReference type="Proteomes" id="UP000827284">
    <property type="component" value="Unassembled WGS sequence"/>
</dbReference>
<keyword evidence="2" id="KW-0812">Transmembrane</keyword>
<dbReference type="Pfam" id="PF00169">
    <property type="entry name" value="PH"/>
    <property type="match status" value="1"/>
</dbReference>
<comment type="subcellular location">
    <subcellularLocation>
        <location evidence="1">Membrane</location>
    </subcellularLocation>
</comment>
<dbReference type="Gene3D" id="2.30.29.30">
    <property type="entry name" value="Pleckstrin-homology domain (PH domain)/Phosphotyrosine-binding domain (PTB)"/>
    <property type="match status" value="2"/>
</dbReference>
<feature type="compositionally biased region" description="Low complexity" evidence="7">
    <location>
        <begin position="342"/>
        <end position="357"/>
    </location>
</feature>
<feature type="region of interest" description="Disordered" evidence="7">
    <location>
        <begin position="563"/>
        <end position="617"/>
    </location>
</feature>
<dbReference type="GO" id="GO:0005096">
    <property type="term" value="F:GTPase activator activity"/>
    <property type="evidence" value="ECO:0007669"/>
    <property type="project" value="InterPro"/>
</dbReference>
<reference evidence="10" key="2">
    <citation type="journal article" date="2022" name="Microbiol. Resour. Announc.">
        <title>Whole-Genome Sequence of Entomortierella parvispora E1425, a Mucoromycotan Fungus Associated with Burkholderiaceae-Related Endosymbiotic Bacteria.</title>
        <authorList>
            <person name="Herlambang A."/>
            <person name="Guo Y."/>
            <person name="Takashima Y."/>
            <person name="Narisawa K."/>
            <person name="Ohta H."/>
            <person name="Nishizawa T."/>
        </authorList>
    </citation>
    <scope>NUCLEOTIDE SEQUENCE</scope>
    <source>
        <strain evidence="10">E1425</strain>
    </source>
</reference>
<feature type="compositionally biased region" description="Low complexity" evidence="7">
    <location>
        <begin position="1176"/>
        <end position="1189"/>
    </location>
</feature>
<keyword evidence="3" id="KW-0479">Metal-binding</keyword>
<gene>
    <name evidence="10" type="ORF">EMPS_11045</name>
</gene>
<feature type="region of interest" description="Disordered" evidence="7">
    <location>
        <begin position="1163"/>
        <end position="1192"/>
    </location>
</feature>
<keyword evidence="4" id="KW-0862">Zinc</keyword>
<feature type="region of interest" description="Disordered" evidence="7">
    <location>
        <begin position="1571"/>
        <end position="1602"/>
    </location>
</feature>
<dbReference type="SUPFAM" id="SSF50729">
    <property type="entry name" value="PH domain-like"/>
    <property type="match status" value="1"/>
</dbReference>
<feature type="compositionally biased region" description="Basic and acidic residues" evidence="7">
    <location>
        <begin position="1634"/>
        <end position="1643"/>
    </location>
</feature>
<sequence>MPAVPANPASVPPGPTAAEGVAAMIPVANITLEDALLDNPNFRANIKLFEGQVFFIESWLVALQRSMNQFTEEWSRLNEVTSLLNKRAEVPLLSQGMLSSQYTIPAMKLVGGAFRTTLALKNKYITEVKEQVVKPLDEFLKTDLKDFKESKKVYDKALEKYESTLAKYNGQSRQKEASALREEAFQLYDTRKAYIQAAMSCSMLCIRLQDGLDQLILGVFLDLIATQHDYFSGNADHFGSMALQVLQLKTYMKDHKEASAISLTELEQNKERYTTDAIEYWKPSRSLKCYSNAAPTPRSTIGHAALGPAFAAQMAGQVPLSSIMTRPATISQFSSSNNTRTPLQMQQFQSQPSLPQLVTTSGALQPNNSLSAPLDVASSSDLLSVSTALRSGNGSYSPLPNSTPNRSLPNSTSSSATNLQSLDGDSDCTPTTKQGYLNIRIPQPKNRAPVWQRKYFFIQEGEFGFESVVSNPTVGSQVVQSERIAVLLCEVRYGTSSSSIALSGGGNPSSGSQGLSMVQMERRFCFEVVCATQSYLLQAETEDDLMSWVNTFEAAKRDVFMQQNVPRRPEPEEPYSPMVMDSASPSFSFSREDLVGSQEGVLSKSNGEAEESRPLGSLGGWAASVPGVSLLLSSYAGSGATQGKPNSATESKDASDTDADQDKQTTEEENNASGSDVAKPDSKSSLAVVTNLPALMQQKDGGPLPPVLDTETIPHPRSKSLSEANQSTPDQTSGHSQQLSEIEKLMNSSLHLVPRATPLPVSEIPHYPMELVVRNRELHLRFHGTKVHSKEYVLHSWTSGYLDDSRPGQPIMVYGRIFLTQSGMYFYARGLSVETKRMYRFSAIRGIECEQKDISTEWRIETMDGVQHVFCQFTLTETEYQVLHLIWTNVHQAKDRLPVKELFRRTMLITSRPKGSAGSGSLAETESNHLTSRDGRITHHAGDQTEGLSGANSEVASIQTDDEEWRELDIPEEDFPSTMEAPSGPVACQCPGHLEKVELEQTFNISARKMSQLLFGHDSPVWKEFHDRRNNTVQSIGEWALSGDHKTRTVKFLMVVNNPIVKLNRTDCVESQTCDVEEDYLRYSYSVKSSVLAMPYSDAFTPIIRYCITYESKDRCKLVCTSGIEWHKNPLVKAMIKGAVLKGTAETVRDLVEILQFHLEHHRQQEQPSAGGVTLDSGAVNGSSGSNGHSRSDSAKIMISLHGPDDDHKILLDPQNNTSATDLQLKVPKENRGPGLRRHTVSAAASGGVMYSGPRVQGHWPTGSQPSFVPIGSKASRTKLLGRPSRSALKDETPTSTKDGTLETSKSNGLFGLLRSKDEKQRRWATTRLLFIVLVVSSVINIWAAFNSQKMLNSAWKLRGDDVSDQYEPLQGYPEPLSRMAGFGSTKDSDNHPGGDRNVRVAARAVFLRDLEEQMLSGELDGFEDGRTIDRKTFEIFLEVRDSFRAWSKPPLEWFSDADEMDAGKTLSSSAATTATLSPAASPTPSSSPLNGFGEGNNSMARYPWLLPQHRRWATRIIFQRDRIGIMRHDLLVTFELLKQLERRLLETEYVNWLMDERSRCRLWERRRRALADKQKQGKPGQGTEGESEQSEQSEQGAPEEEEIDLKGTFLRQLETDQALNAEQVKQQLVLGHEQHPEQEKSDSAAVMGSVQSRPKTKENPKRIKDRVTANFCRGLDRQMDLFLVDTAAPHA</sequence>
<feature type="compositionally biased region" description="Polar residues" evidence="7">
    <location>
        <begin position="946"/>
        <end position="959"/>
    </location>
</feature>
<feature type="compositionally biased region" description="Acidic residues" evidence="7">
    <location>
        <begin position="1586"/>
        <end position="1602"/>
    </location>
</feature>
<dbReference type="PROSITE" id="PS51778">
    <property type="entry name" value="VAST"/>
    <property type="match status" value="1"/>
</dbReference>
<keyword evidence="5" id="KW-1133">Transmembrane helix</keyword>
<evidence type="ECO:0000313" key="10">
    <source>
        <dbReference type="EMBL" id="GJJ78686.1"/>
    </source>
</evidence>
<dbReference type="OrthoDB" id="10070851at2759"/>
<feature type="region of interest" description="Disordered" evidence="7">
    <location>
        <begin position="1466"/>
        <end position="1494"/>
    </location>
</feature>
<evidence type="ECO:0000259" key="8">
    <source>
        <dbReference type="PROSITE" id="PS50003"/>
    </source>
</evidence>
<evidence type="ECO:0000256" key="1">
    <source>
        <dbReference type="ARBA" id="ARBA00004370"/>
    </source>
</evidence>
<dbReference type="PROSITE" id="PS50003">
    <property type="entry name" value="PH_DOMAIN"/>
    <property type="match status" value="1"/>
</dbReference>
<feature type="compositionally biased region" description="Polar residues" evidence="7">
    <location>
        <begin position="332"/>
        <end position="341"/>
    </location>
</feature>
<feature type="compositionally biased region" description="Basic and acidic residues" evidence="7">
    <location>
        <begin position="931"/>
        <end position="943"/>
    </location>
</feature>
<evidence type="ECO:0000259" key="9">
    <source>
        <dbReference type="PROSITE" id="PS51778"/>
    </source>
</evidence>
<feature type="region of interest" description="Disordered" evidence="7">
    <location>
        <begin position="637"/>
        <end position="739"/>
    </location>
</feature>
<keyword evidence="11" id="KW-1185">Reference proteome</keyword>
<feature type="compositionally biased region" description="Basic and acidic residues" evidence="7">
    <location>
        <begin position="1656"/>
        <end position="1665"/>
    </location>
</feature>
<evidence type="ECO:0000256" key="2">
    <source>
        <dbReference type="ARBA" id="ARBA00022692"/>
    </source>
</evidence>
<dbReference type="GO" id="GO:0005737">
    <property type="term" value="C:cytoplasm"/>
    <property type="evidence" value="ECO:0007669"/>
    <property type="project" value="InterPro"/>
</dbReference>
<dbReference type="Pfam" id="PF16016">
    <property type="entry name" value="VASt"/>
    <property type="match status" value="1"/>
</dbReference>
<feature type="compositionally biased region" description="Low complexity" evidence="7">
    <location>
        <begin position="1466"/>
        <end position="1490"/>
    </location>
</feature>
<dbReference type="SUPFAM" id="SSF103657">
    <property type="entry name" value="BAR/IMD domain-like"/>
    <property type="match status" value="1"/>
</dbReference>
<dbReference type="InterPro" id="IPR031968">
    <property type="entry name" value="VASt"/>
</dbReference>
<keyword evidence="6" id="KW-0472">Membrane</keyword>
<feature type="compositionally biased region" description="Polar residues" evidence="7">
    <location>
        <begin position="637"/>
        <end position="649"/>
    </location>
</feature>
<dbReference type="GO" id="GO:0046872">
    <property type="term" value="F:metal ion binding"/>
    <property type="evidence" value="ECO:0007669"/>
    <property type="project" value="UniProtKB-KW"/>
</dbReference>
<dbReference type="Pfam" id="PF16746">
    <property type="entry name" value="BAR_3"/>
    <property type="match status" value="1"/>
</dbReference>
<organism evidence="10 11">
    <name type="scientific">Entomortierella parvispora</name>
    <dbReference type="NCBI Taxonomy" id="205924"/>
    <lineage>
        <taxon>Eukaryota</taxon>
        <taxon>Fungi</taxon>
        <taxon>Fungi incertae sedis</taxon>
        <taxon>Mucoromycota</taxon>
        <taxon>Mortierellomycotina</taxon>
        <taxon>Mortierellomycetes</taxon>
        <taxon>Mortierellales</taxon>
        <taxon>Mortierellaceae</taxon>
        <taxon>Entomortierella</taxon>
    </lineage>
</organism>
<evidence type="ECO:0000256" key="3">
    <source>
        <dbReference type="ARBA" id="ARBA00022723"/>
    </source>
</evidence>
<feature type="region of interest" description="Disordered" evidence="7">
    <location>
        <begin position="332"/>
        <end position="365"/>
    </location>
</feature>
<dbReference type="GO" id="GO:0016020">
    <property type="term" value="C:membrane"/>
    <property type="evidence" value="ECO:0007669"/>
    <property type="project" value="UniProtKB-SubCell"/>
</dbReference>
<accession>A0A9P3M1K8</accession>
<dbReference type="InterPro" id="IPR027267">
    <property type="entry name" value="AH/BAR_dom_sf"/>
</dbReference>
<evidence type="ECO:0000256" key="7">
    <source>
        <dbReference type="SAM" id="MobiDB-lite"/>
    </source>
</evidence>
<feature type="domain" description="VASt" evidence="9">
    <location>
        <begin position="994"/>
        <end position="1163"/>
    </location>
</feature>
<feature type="region of interest" description="Disordered" evidence="7">
    <location>
        <begin position="393"/>
        <end position="437"/>
    </location>
</feature>
<evidence type="ECO:0000313" key="11">
    <source>
        <dbReference type="Proteomes" id="UP000827284"/>
    </source>
</evidence>
<dbReference type="InterPro" id="IPR001849">
    <property type="entry name" value="PH_domain"/>
</dbReference>
<evidence type="ECO:0000256" key="6">
    <source>
        <dbReference type="ARBA" id="ARBA00023136"/>
    </source>
</evidence>
<reference evidence="10" key="1">
    <citation type="submission" date="2021-11" db="EMBL/GenBank/DDBJ databases">
        <authorList>
            <person name="Herlambang A."/>
            <person name="Guo Y."/>
            <person name="Takashima Y."/>
            <person name="Nishizawa T."/>
        </authorList>
    </citation>
    <scope>NUCLEOTIDE SEQUENCE</scope>
    <source>
        <strain evidence="10">E1425</strain>
    </source>
</reference>
<evidence type="ECO:0008006" key="12">
    <source>
        <dbReference type="Google" id="ProtNLM"/>
    </source>
</evidence>
<dbReference type="InterPro" id="IPR004148">
    <property type="entry name" value="BAR_dom"/>
</dbReference>
<evidence type="ECO:0000256" key="5">
    <source>
        <dbReference type="ARBA" id="ARBA00022989"/>
    </source>
</evidence>
<dbReference type="SMART" id="SM00233">
    <property type="entry name" value="PH"/>
    <property type="match status" value="1"/>
</dbReference>
<dbReference type="InterPro" id="IPR045258">
    <property type="entry name" value="ACAP1/2/3-like"/>
</dbReference>
<dbReference type="PANTHER" id="PTHR23180:SF160">
    <property type="entry name" value="ADP-RIBOSYLATION FACTOR GTPASE-ACTIVATING PROTEIN EFFECTOR PROTEIN 1"/>
    <property type="match status" value="1"/>
</dbReference>
<dbReference type="InterPro" id="IPR011993">
    <property type="entry name" value="PH-like_dom_sf"/>
</dbReference>
<feature type="region of interest" description="Disordered" evidence="7">
    <location>
        <begin position="1634"/>
        <end position="1665"/>
    </location>
</feature>
<feature type="compositionally biased region" description="Polar residues" evidence="7">
    <location>
        <begin position="1294"/>
        <end position="1307"/>
    </location>
</feature>
<feature type="compositionally biased region" description="Polar residues" evidence="7">
    <location>
        <begin position="393"/>
        <end position="435"/>
    </location>
</feature>